<gene>
    <name evidence="1" type="ORF">A3C07_02135</name>
</gene>
<dbReference type="Proteomes" id="UP000179023">
    <property type="component" value="Unassembled WGS sequence"/>
</dbReference>
<dbReference type="EMBL" id="MHQI01000038">
    <property type="protein sequence ID" value="OGZ99534.1"/>
    <property type="molecule type" value="Genomic_DNA"/>
</dbReference>
<evidence type="ECO:0000313" key="2">
    <source>
        <dbReference type="Proteomes" id="UP000179023"/>
    </source>
</evidence>
<protein>
    <submittedName>
        <fullName evidence="1">Uncharacterized protein</fullName>
    </submittedName>
</protein>
<dbReference type="STRING" id="1802270.A3C07_02135"/>
<reference evidence="1 2" key="1">
    <citation type="journal article" date="2016" name="Nat. Commun.">
        <title>Thousands of microbial genomes shed light on interconnected biogeochemical processes in an aquifer system.</title>
        <authorList>
            <person name="Anantharaman K."/>
            <person name="Brown C.T."/>
            <person name="Hug L.A."/>
            <person name="Sharon I."/>
            <person name="Castelle C.J."/>
            <person name="Probst A.J."/>
            <person name="Thomas B.C."/>
            <person name="Singh A."/>
            <person name="Wilkins M.J."/>
            <person name="Karaoz U."/>
            <person name="Brodie E.L."/>
            <person name="Williams K.H."/>
            <person name="Hubbard S.S."/>
            <person name="Banfield J.F."/>
        </authorList>
    </citation>
    <scope>NUCLEOTIDE SEQUENCE [LARGE SCALE GENOMIC DNA]</scope>
</reference>
<dbReference type="AlphaFoldDB" id="A0A1G2KJC6"/>
<proteinExistence type="predicted"/>
<dbReference type="Gene3D" id="2.60.120.260">
    <property type="entry name" value="Galactose-binding domain-like"/>
    <property type="match status" value="1"/>
</dbReference>
<comment type="caution">
    <text evidence="1">The sequence shown here is derived from an EMBL/GenBank/DDBJ whole genome shotgun (WGS) entry which is preliminary data.</text>
</comment>
<accession>A0A1G2KJC6</accession>
<evidence type="ECO:0000313" key="1">
    <source>
        <dbReference type="EMBL" id="OGZ99534.1"/>
    </source>
</evidence>
<name>A0A1G2KJC6_9BACT</name>
<organism evidence="1 2">
    <name type="scientific">Candidatus Sungbacteria bacterium RIFCSPHIGHO2_02_FULL_47_11</name>
    <dbReference type="NCBI Taxonomy" id="1802270"/>
    <lineage>
        <taxon>Bacteria</taxon>
        <taxon>Candidatus Sungiibacteriota</taxon>
    </lineage>
</organism>
<sequence length="287" mass="30985">MPDLPDSDFDGLPDVADACPYDPNDDLDNDGTCAVGCTSGSGRIGSKTNGWVCAATSSVSRDTCQGSSCGQANSCKAIFGAEDYFNVYINGKLVVGNLYVPRYQSYNLPASVIDTVNFNIDDYLVSGENVIAFEAFDTNPNLTLAPKHSPIGSNRELLGVFADFNDSGLCAEALLPLGNRKQTSYVAVEGPFPTKCYAIINGIGTLPDSSWKLPGFTETAAWTNAVSGSAYGLGLSEIDDRLRNNNNYQKYNDEGASELVDFSPRPIWHQISSYNTSYIFCRATFIR</sequence>